<name>A0ACB9CW98_CICIN</name>
<keyword evidence="2" id="KW-1185">Reference proteome</keyword>
<accession>A0ACB9CW98</accession>
<dbReference type="Proteomes" id="UP001055811">
    <property type="component" value="Linkage Group LG05"/>
</dbReference>
<evidence type="ECO:0000313" key="2">
    <source>
        <dbReference type="Proteomes" id="UP001055811"/>
    </source>
</evidence>
<sequence length="109" mass="12124">MVYLKLETLWRGDAGKEWGRSLSCRDHRRKRLEASPEASPAIRTVVEYGREGEVKSDAWKRRVERRRRKGVGKKPLLSGPPTQAAGGVTGGVTGETVVEYGREEDVTGD</sequence>
<gene>
    <name evidence="1" type="ORF">L2E82_28609</name>
</gene>
<reference evidence="1 2" key="2">
    <citation type="journal article" date="2022" name="Mol. Ecol. Resour.">
        <title>The genomes of chicory, endive, great burdock and yacon provide insights into Asteraceae paleo-polyploidization history and plant inulin production.</title>
        <authorList>
            <person name="Fan W."/>
            <person name="Wang S."/>
            <person name="Wang H."/>
            <person name="Wang A."/>
            <person name="Jiang F."/>
            <person name="Liu H."/>
            <person name="Zhao H."/>
            <person name="Xu D."/>
            <person name="Zhang Y."/>
        </authorList>
    </citation>
    <scope>NUCLEOTIDE SEQUENCE [LARGE SCALE GENOMIC DNA]</scope>
    <source>
        <strain evidence="2">cv. Punajuju</strain>
        <tissue evidence="1">Leaves</tissue>
    </source>
</reference>
<organism evidence="1 2">
    <name type="scientific">Cichorium intybus</name>
    <name type="common">Chicory</name>
    <dbReference type="NCBI Taxonomy" id="13427"/>
    <lineage>
        <taxon>Eukaryota</taxon>
        <taxon>Viridiplantae</taxon>
        <taxon>Streptophyta</taxon>
        <taxon>Embryophyta</taxon>
        <taxon>Tracheophyta</taxon>
        <taxon>Spermatophyta</taxon>
        <taxon>Magnoliopsida</taxon>
        <taxon>eudicotyledons</taxon>
        <taxon>Gunneridae</taxon>
        <taxon>Pentapetalae</taxon>
        <taxon>asterids</taxon>
        <taxon>campanulids</taxon>
        <taxon>Asterales</taxon>
        <taxon>Asteraceae</taxon>
        <taxon>Cichorioideae</taxon>
        <taxon>Cichorieae</taxon>
        <taxon>Cichoriinae</taxon>
        <taxon>Cichorium</taxon>
    </lineage>
</organism>
<evidence type="ECO:0000313" key="1">
    <source>
        <dbReference type="EMBL" id="KAI3738572.1"/>
    </source>
</evidence>
<comment type="caution">
    <text evidence="1">The sequence shown here is derived from an EMBL/GenBank/DDBJ whole genome shotgun (WGS) entry which is preliminary data.</text>
</comment>
<reference evidence="2" key="1">
    <citation type="journal article" date="2022" name="Mol. Ecol. Resour.">
        <title>The genomes of chicory, endive, great burdock and yacon provide insights into Asteraceae palaeo-polyploidization history and plant inulin production.</title>
        <authorList>
            <person name="Fan W."/>
            <person name="Wang S."/>
            <person name="Wang H."/>
            <person name="Wang A."/>
            <person name="Jiang F."/>
            <person name="Liu H."/>
            <person name="Zhao H."/>
            <person name="Xu D."/>
            <person name="Zhang Y."/>
        </authorList>
    </citation>
    <scope>NUCLEOTIDE SEQUENCE [LARGE SCALE GENOMIC DNA]</scope>
    <source>
        <strain evidence="2">cv. Punajuju</strain>
    </source>
</reference>
<dbReference type="EMBL" id="CM042013">
    <property type="protein sequence ID" value="KAI3738572.1"/>
    <property type="molecule type" value="Genomic_DNA"/>
</dbReference>
<proteinExistence type="predicted"/>
<protein>
    <submittedName>
        <fullName evidence="1">Uncharacterized protein</fullName>
    </submittedName>
</protein>